<reference evidence="1" key="1">
    <citation type="submission" date="2019-02" db="EMBL/GenBank/DDBJ databases">
        <authorList>
            <person name="Gruber-Vodicka R. H."/>
            <person name="Seah K. B. B."/>
        </authorList>
    </citation>
    <scope>NUCLEOTIDE SEQUENCE</scope>
    <source>
        <strain evidence="1">BECK_S313</strain>
    </source>
</reference>
<name>A0A450X157_9GAMM</name>
<accession>A0A450X157</accession>
<evidence type="ECO:0000313" key="1">
    <source>
        <dbReference type="EMBL" id="VFK23008.1"/>
    </source>
</evidence>
<sequence>MIGLVFRFSSQAGAWEPRPTGICAPGVSGPPRGAILAGVDWDRGVEEDAREAGFLTATSMARSSDRPRPKVSRGVYLGIGKTKIPKKLAPAQGTPRLESGAKR</sequence>
<organism evidence="1">
    <name type="scientific">Candidatus Kentrum sp. LPFa</name>
    <dbReference type="NCBI Taxonomy" id="2126335"/>
    <lineage>
        <taxon>Bacteria</taxon>
        <taxon>Pseudomonadati</taxon>
        <taxon>Pseudomonadota</taxon>
        <taxon>Gammaproteobacteria</taxon>
        <taxon>Candidatus Kentrum</taxon>
    </lineage>
</organism>
<protein>
    <submittedName>
        <fullName evidence="1">Uncharacterized protein</fullName>
    </submittedName>
</protein>
<dbReference type="EMBL" id="CAADFK010000336">
    <property type="protein sequence ID" value="VFK23008.1"/>
    <property type="molecule type" value="Genomic_DNA"/>
</dbReference>
<dbReference type="AlphaFoldDB" id="A0A450X157"/>
<gene>
    <name evidence="1" type="ORF">BECKLPF1236B_GA0070989_13363</name>
</gene>
<proteinExistence type="predicted"/>